<dbReference type="GO" id="GO:0016679">
    <property type="term" value="F:oxidoreductase activity, acting on diphenols and related substances as donors"/>
    <property type="evidence" value="ECO:0007669"/>
    <property type="project" value="TreeGrafter"/>
</dbReference>
<reference evidence="9 10" key="1">
    <citation type="submission" date="2019-03" db="EMBL/GenBank/DDBJ databases">
        <title>Genomic Encyclopedia of Type Strains, Phase IV (KMG-IV): sequencing the most valuable type-strain genomes for metagenomic binning, comparative biology and taxonomic classification.</title>
        <authorList>
            <person name="Goeker M."/>
        </authorList>
    </citation>
    <scope>NUCLEOTIDE SEQUENCE [LARGE SCALE GENOMIC DNA]</scope>
    <source>
        <strain evidence="9 10">DSM 100048</strain>
    </source>
</reference>
<keyword evidence="4 7" id="KW-1133">Transmembrane helix</keyword>
<evidence type="ECO:0000313" key="9">
    <source>
        <dbReference type="EMBL" id="TCU99107.1"/>
    </source>
</evidence>
<dbReference type="GO" id="GO:0009055">
    <property type="term" value="F:electron transfer activity"/>
    <property type="evidence" value="ECO:0007669"/>
    <property type="project" value="UniProtKB-UniRule"/>
</dbReference>
<keyword evidence="7" id="KW-1003">Cell membrane</keyword>
<feature type="domain" description="Ferric oxidoreductase" evidence="8">
    <location>
        <begin position="63"/>
        <end position="175"/>
    </location>
</feature>
<keyword evidence="7" id="KW-0479">Metal-binding</keyword>
<accession>A0A4R3V6U1</accession>
<organism evidence="9 10">
    <name type="scientific">Paracandidimonas soli</name>
    <dbReference type="NCBI Taxonomy" id="1917182"/>
    <lineage>
        <taxon>Bacteria</taxon>
        <taxon>Pseudomonadati</taxon>
        <taxon>Pseudomonadota</taxon>
        <taxon>Betaproteobacteria</taxon>
        <taxon>Burkholderiales</taxon>
        <taxon>Alcaligenaceae</taxon>
        <taxon>Paracandidimonas</taxon>
    </lineage>
</organism>
<comment type="function">
    <text evidence="7">Part of the MsrPQ system that repairs oxidized periplasmic proteins containing methionine sulfoxide residues (Met-O), using respiratory chain electrons. Thus protects these proteins from oxidative-stress damage caused by reactive species of oxygen and chlorine generated by the host defense mechanisms. MsrPQ is essential for the maintenance of envelope integrity under bleach stress, rescuing a wide series of structurally unrelated periplasmic proteins from methionine oxidation. MsrQ provides electrons for reduction to the reductase catalytic subunit MsrP, using the quinone pool of the respiratory chain.</text>
</comment>
<dbReference type="PROSITE" id="PS51257">
    <property type="entry name" value="PROKAR_LIPOPROTEIN"/>
    <property type="match status" value="1"/>
</dbReference>
<keyword evidence="6 7" id="KW-0472">Membrane</keyword>
<dbReference type="GO" id="GO:0010181">
    <property type="term" value="F:FMN binding"/>
    <property type="evidence" value="ECO:0007669"/>
    <property type="project" value="UniProtKB-UniRule"/>
</dbReference>
<keyword evidence="3 7" id="KW-0812">Transmembrane</keyword>
<dbReference type="InterPro" id="IPR013130">
    <property type="entry name" value="Fe3_Rdtase_TM_dom"/>
</dbReference>
<dbReference type="HAMAP" id="MF_01207">
    <property type="entry name" value="MsrQ"/>
    <property type="match status" value="1"/>
</dbReference>
<comment type="subunit">
    <text evidence="7">Heterodimer of a catalytic subunit (MsrP) and a heme-binding subunit (MsrQ).</text>
</comment>
<feature type="transmembrane region" description="Helical" evidence="7">
    <location>
        <begin position="192"/>
        <end position="208"/>
    </location>
</feature>
<evidence type="ECO:0000313" key="10">
    <source>
        <dbReference type="Proteomes" id="UP000294692"/>
    </source>
</evidence>
<gene>
    <name evidence="7" type="primary">msrQ</name>
    <name evidence="9" type="ORF">EV686_104206</name>
</gene>
<protein>
    <recommendedName>
        <fullName evidence="7">Protein-methionine-sulfoxide reductase heme-binding subunit MsrQ</fullName>
    </recommendedName>
    <alternativeName>
        <fullName evidence="7">Flavocytochrome MsrQ</fullName>
    </alternativeName>
</protein>
<feature type="transmembrane region" description="Helical" evidence="7">
    <location>
        <begin position="21"/>
        <end position="43"/>
    </location>
</feature>
<keyword evidence="7" id="KW-0249">Electron transport</keyword>
<evidence type="ECO:0000256" key="1">
    <source>
        <dbReference type="ARBA" id="ARBA00004141"/>
    </source>
</evidence>
<dbReference type="GO" id="GO:0005886">
    <property type="term" value="C:plasma membrane"/>
    <property type="evidence" value="ECO:0007669"/>
    <property type="project" value="UniProtKB-SubCell"/>
</dbReference>
<feature type="transmembrane region" description="Helical" evidence="7">
    <location>
        <begin position="95"/>
        <end position="118"/>
    </location>
</feature>
<keyword evidence="2 7" id="KW-0813">Transport</keyword>
<keyword evidence="7" id="KW-0288">FMN</keyword>
<sequence>MGGGSRRGARADTSGRAAGRYTFSLQWCLVFLACLFPAWRWVWLGYAGQLGVNPPEFLIRSSGIWSLVALGAVLAVSPMRRWAGWTAPLRYRRMLGLFAFFYATLHVLGWALWEWGFALAPMWQDILQRTFLQVGALAYVPLIWMALTSTRGWRLRLGAWWQRLHYAIYPVAALSLWHFWLMRSGKTDYADVWWAIAAALVLGLARLRRGAK</sequence>
<dbReference type="AlphaFoldDB" id="A0A4R3V6U1"/>
<dbReference type="Pfam" id="PF01794">
    <property type="entry name" value="Ferric_reduct"/>
    <property type="match status" value="1"/>
</dbReference>
<evidence type="ECO:0000256" key="4">
    <source>
        <dbReference type="ARBA" id="ARBA00022989"/>
    </source>
</evidence>
<proteinExistence type="inferred from homology"/>
<dbReference type="GO" id="GO:0020037">
    <property type="term" value="F:heme binding"/>
    <property type="evidence" value="ECO:0007669"/>
    <property type="project" value="UniProtKB-UniRule"/>
</dbReference>
<dbReference type="InterPro" id="IPR022837">
    <property type="entry name" value="MsrQ-like"/>
</dbReference>
<evidence type="ECO:0000256" key="5">
    <source>
        <dbReference type="ARBA" id="ARBA00023004"/>
    </source>
</evidence>
<feature type="transmembrane region" description="Helical" evidence="7">
    <location>
        <begin position="63"/>
        <end position="83"/>
    </location>
</feature>
<feature type="transmembrane region" description="Helical" evidence="7">
    <location>
        <begin position="130"/>
        <end position="148"/>
    </location>
</feature>
<evidence type="ECO:0000256" key="2">
    <source>
        <dbReference type="ARBA" id="ARBA00022448"/>
    </source>
</evidence>
<comment type="subcellular location">
    <subcellularLocation>
        <location evidence="7">Cell membrane</location>
        <topology evidence="7">Multi-pass membrane protein</topology>
    </subcellularLocation>
    <subcellularLocation>
        <location evidence="1">Membrane</location>
        <topology evidence="1">Multi-pass membrane protein</topology>
    </subcellularLocation>
</comment>
<feature type="transmembrane region" description="Helical" evidence="7">
    <location>
        <begin position="160"/>
        <end position="180"/>
    </location>
</feature>
<comment type="cofactor">
    <cofactor evidence="7">
        <name>FMN</name>
        <dbReference type="ChEBI" id="CHEBI:58210"/>
    </cofactor>
    <text evidence="7">Binds 1 FMN per subunit.</text>
</comment>
<dbReference type="PANTHER" id="PTHR36964:SF1">
    <property type="entry name" value="PROTEIN-METHIONINE-SULFOXIDE REDUCTASE HEME-BINDING SUBUNIT MSRQ"/>
    <property type="match status" value="1"/>
</dbReference>
<evidence type="ECO:0000256" key="3">
    <source>
        <dbReference type="ARBA" id="ARBA00022692"/>
    </source>
</evidence>
<keyword evidence="7" id="KW-0285">Flavoprotein</keyword>
<name>A0A4R3V6U1_9BURK</name>
<dbReference type="GO" id="GO:0030091">
    <property type="term" value="P:protein repair"/>
    <property type="evidence" value="ECO:0007669"/>
    <property type="project" value="UniProtKB-UniRule"/>
</dbReference>
<dbReference type="PANTHER" id="PTHR36964">
    <property type="entry name" value="PROTEIN-METHIONINE-SULFOXIDE REDUCTASE HEME-BINDING SUBUNIT MSRQ"/>
    <property type="match status" value="1"/>
</dbReference>
<dbReference type="GO" id="GO:0046872">
    <property type="term" value="F:metal ion binding"/>
    <property type="evidence" value="ECO:0007669"/>
    <property type="project" value="UniProtKB-KW"/>
</dbReference>
<dbReference type="Proteomes" id="UP000294692">
    <property type="component" value="Unassembled WGS sequence"/>
</dbReference>
<evidence type="ECO:0000256" key="7">
    <source>
        <dbReference type="HAMAP-Rule" id="MF_01207"/>
    </source>
</evidence>
<evidence type="ECO:0000259" key="8">
    <source>
        <dbReference type="Pfam" id="PF01794"/>
    </source>
</evidence>
<comment type="cofactor">
    <cofactor evidence="7">
        <name>heme b</name>
        <dbReference type="ChEBI" id="CHEBI:60344"/>
    </cofactor>
    <text evidence="7">Binds 1 heme b (iron(II)-protoporphyrin IX) group per subunit.</text>
</comment>
<keyword evidence="10" id="KW-1185">Reference proteome</keyword>
<keyword evidence="5 7" id="KW-0408">Iron</keyword>
<dbReference type="EMBL" id="SMBX01000004">
    <property type="protein sequence ID" value="TCU99107.1"/>
    <property type="molecule type" value="Genomic_DNA"/>
</dbReference>
<evidence type="ECO:0000256" key="6">
    <source>
        <dbReference type="ARBA" id="ARBA00023136"/>
    </source>
</evidence>
<comment type="similarity">
    <text evidence="7">Belongs to the MsrQ family.</text>
</comment>
<keyword evidence="7" id="KW-0349">Heme</keyword>
<dbReference type="OrthoDB" id="9788328at2"/>
<comment type="caution">
    <text evidence="9">The sequence shown here is derived from an EMBL/GenBank/DDBJ whole genome shotgun (WGS) entry which is preliminary data.</text>
</comment>